<feature type="chain" id="PRO_5040255994" evidence="1">
    <location>
        <begin position="26"/>
        <end position="717"/>
    </location>
</feature>
<dbReference type="AlphaFoldDB" id="A0A9N8HNR0"/>
<reference evidence="2" key="1">
    <citation type="submission" date="2020-06" db="EMBL/GenBank/DDBJ databases">
        <authorList>
            <consortium name="Plant Systems Biology data submission"/>
        </authorList>
    </citation>
    <scope>NUCLEOTIDE SEQUENCE</scope>
    <source>
        <strain evidence="2">D6</strain>
    </source>
</reference>
<feature type="signal peptide" evidence="1">
    <location>
        <begin position="1"/>
        <end position="25"/>
    </location>
</feature>
<comment type="caution">
    <text evidence="2">The sequence shown here is derived from an EMBL/GenBank/DDBJ whole genome shotgun (WGS) entry which is preliminary data.</text>
</comment>
<proteinExistence type="predicted"/>
<gene>
    <name evidence="2" type="ORF">SEMRO_842_G209700.1</name>
</gene>
<accession>A0A9N8HNR0</accession>
<protein>
    <submittedName>
        <fullName evidence="2">Uncharacterized protein</fullName>
    </submittedName>
</protein>
<dbReference type="Proteomes" id="UP001153069">
    <property type="component" value="Unassembled WGS sequence"/>
</dbReference>
<keyword evidence="1" id="KW-0732">Signal</keyword>
<sequence length="717" mass="77248">MALSNDIRLLFALVQWILLVSLCTPQNVHVPGGSQNIFDSGAAAGDQGQSIEEEFAVTGCWFGLEVENEDLVNPLDRTSSMDSLDRIHEMQVYTLASRIQRIDVSYLFAGGISSATYTAGQEDATAPDPTKVEFPIGACLKEMTVHRTPTGDRILGLAMNLTDGSEFYFGLLDIPTAQVSTFSKPGYIISVLATRDGPENKYINDLGVAYYAKPRPCGPCPMTYVPGSSAYRQEKSSPPQYVSAVQIDTQESDSLARLQVTYVFDGREKDSLHTATGQTAGLGDTPVADLVFYAGIDSSTRTAKALDCVDLYLYVDNSTVAGIGFCARESILDTATSTSVCRTDSETFGPYGIHSRANGISKVSTCLDDNMETDERRRETIFMLSDILTVNCPSYITMVPVAPLVTPDMQTATDGGLVLPATLTPTQSPTNSPGNPYTVEQLGGLSIEASGMDLLEGSPVTFQNTSCAIRYRHRPWGVGCKFNTQVSLGDDVDPLRVCGSICMRAEVQFNQEATGALAKFLATVTLWDDFGGDGADTSLSCQTVIDALGLTEPIEMELDLGNITYESVTEARDAVKRRPSRRRGVDQGDAIVTDKGEFAFGVTSIPPKPVAIPPSESTFGLPENYTLGVKDTTFQLALVNTGCGIVTSAQPWSVDCNATIRLHHGQAPLNGGQPLEMQIFATGVVDTRPRSQYLLSIRYGVRMPETSISYSANSDPI</sequence>
<organism evidence="2 3">
    <name type="scientific">Seminavis robusta</name>
    <dbReference type="NCBI Taxonomy" id="568900"/>
    <lineage>
        <taxon>Eukaryota</taxon>
        <taxon>Sar</taxon>
        <taxon>Stramenopiles</taxon>
        <taxon>Ochrophyta</taxon>
        <taxon>Bacillariophyta</taxon>
        <taxon>Bacillariophyceae</taxon>
        <taxon>Bacillariophycidae</taxon>
        <taxon>Naviculales</taxon>
        <taxon>Naviculaceae</taxon>
        <taxon>Seminavis</taxon>
    </lineage>
</organism>
<keyword evidence="3" id="KW-1185">Reference proteome</keyword>
<name>A0A9N8HNR0_9STRA</name>
<evidence type="ECO:0000313" key="2">
    <source>
        <dbReference type="EMBL" id="CAB9517243.1"/>
    </source>
</evidence>
<dbReference type="EMBL" id="CAICTM010000841">
    <property type="protein sequence ID" value="CAB9517243.1"/>
    <property type="molecule type" value="Genomic_DNA"/>
</dbReference>
<evidence type="ECO:0000313" key="3">
    <source>
        <dbReference type="Proteomes" id="UP001153069"/>
    </source>
</evidence>
<evidence type="ECO:0000256" key="1">
    <source>
        <dbReference type="SAM" id="SignalP"/>
    </source>
</evidence>